<protein>
    <submittedName>
        <fullName evidence="2">Uncharacterized protein</fullName>
    </submittedName>
</protein>
<evidence type="ECO:0000313" key="3">
    <source>
        <dbReference type="Proteomes" id="UP000241890"/>
    </source>
</evidence>
<dbReference type="SUPFAM" id="SSF53335">
    <property type="entry name" value="S-adenosyl-L-methionine-dependent methyltransferases"/>
    <property type="match status" value="1"/>
</dbReference>
<sequence length="272" mass="29235">MDDDTGLAAWSLTQLATALAGRLAPLCSGRAVCELGCGVQPAALPLVRATAQKNTSGPSNLTSSGESCEPPRRLLLTDVNVAALEQLGAKVRELEAPFAEVASLDWADDAALDRLQGAFDLVLASEVLYYNVDLDALMRAGATILDRHHGMWIFCSFLRGTSLRALRDAAHRQGLAFRLLDIFRVNQDLLQSPAQVEGYAALAVLHAHELPNPLLLWKPSGLAPFEISLDDAIAEEDEEEAQATGAMWSAPFAGSDDEEKNEEKDTSANLVK</sequence>
<dbReference type="InParanoid" id="A0A2R5G9F1"/>
<evidence type="ECO:0000256" key="1">
    <source>
        <dbReference type="SAM" id="MobiDB-lite"/>
    </source>
</evidence>
<organism evidence="2 3">
    <name type="scientific">Hondaea fermentalgiana</name>
    <dbReference type="NCBI Taxonomy" id="2315210"/>
    <lineage>
        <taxon>Eukaryota</taxon>
        <taxon>Sar</taxon>
        <taxon>Stramenopiles</taxon>
        <taxon>Bigyra</taxon>
        <taxon>Labyrinthulomycetes</taxon>
        <taxon>Thraustochytrida</taxon>
        <taxon>Thraustochytriidae</taxon>
        <taxon>Hondaea</taxon>
    </lineage>
</organism>
<comment type="caution">
    <text evidence="2">The sequence shown here is derived from an EMBL/GenBank/DDBJ whole genome shotgun (WGS) entry which is preliminary data.</text>
</comment>
<dbReference type="AlphaFoldDB" id="A0A2R5G9F1"/>
<dbReference type="Proteomes" id="UP000241890">
    <property type="component" value="Unassembled WGS sequence"/>
</dbReference>
<dbReference type="EMBL" id="BEYU01000005">
    <property type="protein sequence ID" value="GBG24304.1"/>
    <property type="molecule type" value="Genomic_DNA"/>
</dbReference>
<gene>
    <name evidence="2" type="ORF">FCC1311_005222</name>
</gene>
<dbReference type="InterPro" id="IPR029063">
    <property type="entry name" value="SAM-dependent_MTases_sf"/>
</dbReference>
<accession>A0A2R5G9F1</accession>
<dbReference type="Gene3D" id="3.40.50.150">
    <property type="entry name" value="Vaccinia Virus protein VP39"/>
    <property type="match status" value="1"/>
</dbReference>
<proteinExistence type="predicted"/>
<name>A0A2R5G9F1_9STRA</name>
<feature type="region of interest" description="Disordered" evidence="1">
    <location>
        <begin position="234"/>
        <end position="272"/>
    </location>
</feature>
<reference evidence="2 3" key="1">
    <citation type="submission" date="2017-12" db="EMBL/GenBank/DDBJ databases">
        <title>Sequencing, de novo assembly and annotation of complete genome of a new Thraustochytrid species, strain FCC1311.</title>
        <authorList>
            <person name="Sedici K."/>
            <person name="Godart F."/>
            <person name="Aiese Cigliano R."/>
            <person name="Sanseverino W."/>
            <person name="Barakat M."/>
            <person name="Ortet P."/>
            <person name="Marechal E."/>
            <person name="Cagnac O."/>
            <person name="Amato A."/>
        </authorList>
    </citation>
    <scope>NUCLEOTIDE SEQUENCE [LARGE SCALE GENOMIC DNA]</scope>
</reference>
<evidence type="ECO:0000313" key="2">
    <source>
        <dbReference type="EMBL" id="GBG24304.1"/>
    </source>
</evidence>
<keyword evidence="3" id="KW-1185">Reference proteome</keyword>